<dbReference type="Pfam" id="PF00561">
    <property type="entry name" value="Abhydrolase_1"/>
    <property type="match status" value="1"/>
</dbReference>
<evidence type="ECO:0000313" key="3">
    <source>
        <dbReference type="Proteomes" id="UP001168694"/>
    </source>
</evidence>
<dbReference type="GO" id="GO:0016787">
    <property type="term" value="F:hydrolase activity"/>
    <property type="evidence" value="ECO:0007669"/>
    <property type="project" value="UniProtKB-KW"/>
</dbReference>
<dbReference type="SUPFAM" id="SSF53474">
    <property type="entry name" value="alpha/beta-Hydrolases"/>
    <property type="match status" value="1"/>
</dbReference>
<keyword evidence="3" id="KW-1185">Reference proteome</keyword>
<protein>
    <submittedName>
        <fullName evidence="2">Alpha/beta fold hydrolase</fullName>
    </submittedName>
</protein>
<organism evidence="2 3">
    <name type="scientific">Fictibacillus terranigra</name>
    <dbReference type="NCBI Taxonomy" id="3058424"/>
    <lineage>
        <taxon>Bacteria</taxon>
        <taxon>Bacillati</taxon>
        <taxon>Bacillota</taxon>
        <taxon>Bacilli</taxon>
        <taxon>Bacillales</taxon>
        <taxon>Fictibacillaceae</taxon>
        <taxon>Fictibacillus</taxon>
    </lineage>
</organism>
<reference evidence="2" key="1">
    <citation type="submission" date="2023-06" db="EMBL/GenBank/DDBJ databases">
        <title>Draft Genome Sequences of Representative Paenibacillus Polymyxa, Bacillus cereus, Fictibacillus sp., and Brevibacillus agri Strains Isolated from Amazonian Dark Earth.</title>
        <authorList>
            <person name="Pellegrinetti T.A."/>
            <person name="Cunha I.C.M."/>
            <person name="Chaves M.G."/>
            <person name="Freitas A.S."/>
            <person name="Silva A.V.R."/>
            <person name="Tsai S.M."/>
            <person name="Mendes L.W."/>
        </authorList>
    </citation>
    <scope>NUCLEOTIDE SEQUENCE</scope>
    <source>
        <strain evidence="2">CENA-BCM004</strain>
    </source>
</reference>
<keyword evidence="2" id="KW-0378">Hydrolase</keyword>
<name>A0ABT8EDQ3_9BACL</name>
<evidence type="ECO:0000259" key="1">
    <source>
        <dbReference type="Pfam" id="PF00561"/>
    </source>
</evidence>
<dbReference type="InterPro" id="IPR029058">
    <property type="entry name" value="AB_hydrolase_fold"/>
</dbReference>
<feature type="domain" description="AB hydrolase-1" evidence="1">
    <location>
        <begin position="31"/>
        <end position="128"/>
    </location>
</feature>
<dbReference type="PANTHER" id="PTHR43798">
    <property type="entry name" value="MONOACYLGLYCEROL LIPASE"/>
    <property type="match status" value="1"/>
</dbReference>
<gene>
    <name evidence="2" type="ORF">QYF49_24310</name>
</gene>
<sequence>MKHLDGEYYVDINNVRHWVKIEGRGVLKTIPLLIIHGGPGGNHYTFERTVYYEQRGCGRSDKPESDEAYTIPELICDFNKIIQWLGVEKVGLLGYYFGAELVMEFTYAYPQYIRKMILSAPSLISSDIGRLVQITSFMSIGDSKLSKQIHQWMIEERFDINTLYKKVWDMADTDTVDRLLFENQEVAKFNRKLWEESGLENTGLMMKTLQKCPVPCPLTDRLKAIKTPALIMTGIHDRNTGLAIYNHIRS</sequence>
<dbReference type="InterPro" id="IPR000073">
    <property type="entry name" value="AB_hydrolase_1"/>
</dbReference>
<dbReference type="InterPro" id="IPR050266">
    <property type="entry name" value="AB_hydrolase_sf"/>
</dbReference>
<evidence type="ECO:0000313" key="2">
    <source>
        <dbReference type="EMBL" id="MDN4076066.1"/>
    </source>
</evidence>
<dbReference type="PANTHER" id="PTHR43798:SF33">
    <property type="entry name" value="HYDROLASE, PUTATIVE (AFU_ORTHOLOGUE AFUA_2G14860)-RELATED"/>
    <property type="match status" value="1"/>
</dbReference>
<dbReference type="Proteomes" id="UP001168694">
    <property type="component" value="Unassembled WGS sequence"/>
</dbReference>
<comment type="caution">
    <text evidence="2">The sequence shown here is derived from an EMBL/GenBank/DDBJ whole genome shotgun (WGS) entry which is preliminary data.</text>
</comment>
<dbReference type="Gene3D" id="3.40.50.1820">
    <property type="entry name" value="alpha/beta hydrolase"/>
    <property type="match status" value="1"/>
</dbReference>
<dbReference type="RefSeq" id="WP_290402174.1">
    <property type="nucleotide sequence ID" value="NZ_JAUHLN010000010.1"/>
</dbReference>
<dbReference type="EMBL" id="JAUHLN010000010">
    <property type="protein sequence ID" value="MDN4076066.1"/>
    <property type="molecule type" value="Genomic_DNA"/>
</dbReference>
<accession>A0ABT8EDQ3</accession>
<proteinExistence type="predicted"/>